<dbReference type="SMART" id="SM00731">
    <property type="entry name" value="SprT"/>
    <property type="match status" value="1"/>
</dbReference>
<dbReference type="WBParaSite" id="ECPE_0000241401-mRNA-1">
    <property type="protein sequence ID" value="ECPE_0000241401-mRNA-1"/>
    <property type="gene ID" value="ECPE_0000241401"/>
</dbReference>
<proteinExistence type="predicted"/>
<dbReference type="Pfam" id="PF10263">
    <property type="entry name" value="SprT-like"/>
    <property type="match status" value="1"/>
</dbReference>
<dbReference type="PANTHER" id="PTHR23099:SF0">
    <property type="entry name" value="GERM CELL NUCLEAR ACIDIC PROTEIN"/>
    <property type="match status" value="1"/>
</dbReference>
<evidence type="ECO:0000313" key="3">
    <source>
        <dbReference type="Proteomes" id="UP000272942"/>
    </source>
</evidence>
<reference evidence="2 3" key="2">
    <citation type="submission" date="2018-11" db="EMBL/GenBank/DDBJ databases">
        <authorList>
            <consortium name="Pathogen Informatics"/>
        </authorList>
    </citation>
    <scope>NUCLEOTIDE SEQUENCE [LARGE SCALE GENOMIC DNA]</scope>
    <source>
        <strain evidence="2 3">Egypt</strain>
    </source>
</reference>
<protein>
    <submittedName>
        <fullName evidence="4">SprT-like domain-containing protein</fullName>
    </submittedName>
</protein>
<accession>A0A183A629</accession>
<dbReference type="Proteomes" id="UP000272942">
    <property type="component" value="Unassembled WGS sequence"/>
</dbReference>
<organism evidence="4">
    <name type="scientific">Echinostoma caproni</name>
    <dbReference type="NCBI Taxonomy" id="27848"/>
    <lineage>
        <taxon>Eukaryota</taxon>
        <taxon>Metazoa</taxon>
        <taxon>Spiralia</taxon>
        <taxon>Lophotrochozoa</taxon>
        <taxon>Platyhelminthes</taxon>
        <taxon>Trematoda</taxon>
        <taxon>Digenea</taxon>
        <taxon>Plagiorchiida</taxon>
        <taxon>Echinostomata</taxon>
        <taxon>Echinostomatoidea</taxon>
        <taxon>Echinostomatidae</taxon>
        <taxon>Echinostoma</taxon>
    </lineage>
</organism>
<dbReference type="PANTHER" id="PTHR23099">
    <property type="entry name" value="TRANSCRIPTIONAL REGULATOR"/>
    <property type="match status" value="1"/>
</dbReference>
<evidence type="ECO:0000259" key="1">
    <source>
        <dbReference type="SMART" id="SM00731"/>
    </source>
</evidence>
<dbReference type="InterPro" id="IPR006640">
    <property type="entry name" value="SprT-like_domain"/>
</dbReference>
<gene>
    <name evidence="2" type="ORF">ECPE_LOCUS2414</name>
</gene>
<keyword evidence="3" id="KW-1185">Reference proteome</keyword>
<name>A0A183A629_9TREM</name>
<evidence type="ECO:0000313" key="4">
    <source>
        <dbReference type="WBParaSite" id="ECPE_0000241401-mRNA-1"/>
    </source>
</evidence>
<feature type="domain" description="SprT-like" evidence="1">
    <location>
        <begin position="1"/>
        <end position="142"/>
    </location>
</feature>
<dbReference type="GO" id="GO:0005634">
    <property type="term" value="C:nucleus"/>
    <property type="evidence" value="ECO:0007669"/>
    <property type="project" value="TreeGrafter"/>
</dbReference>
<evidence type="ECO:0000313" key="2">
    <source>
        <dbReference type="EMBL" id="VDP66407.1"/>
    </source>
</evidence>
<reference evidence="4" key="1">
    <citation type="submission" date="2016-06" db="UniProtKB">
        <authorList>
            <consortium name="WormBaseParasite"/>
        </authorList>
    </citation>
    <scope>IDENTIFICATION</scope>
</reference>
<dbReference type="OrthoDB" id="20772at2759"/>
<dbReference type="GO" id="GO:0006974">
    <property type="term" value="P:DNA damage response"/>
    <property type="evidence" value="ECO:0007669"/>
    <property type="project" value="UniProtKB-ARBA"/>
</dbReference>
<sequence>MKIIWNARLLKTAGQCKYLKRQTIHSGDVKNVTRLAEIQLSPKVCTSAERVRDTLLHEVCHAAVWILEGINDGHGPRWRYWSQKAQRIWPRLPVVSVCHAYSIETRFTYRCTGCGACVNRHSKSVDIRRQVCGRCQSRFELLLNTPRGRMMRPSVAGAMDRRFLAHSTTTEAKSSQPDKTVSNRPVFAEFVQKHYKSVRQDPTVKTHADAMIQLGTLFRSMKVSQSDQAERSFGVNHSS</sequence>
<dbReference type="EMBL" id="UZAN01039598">
    <property type="protein sequence ID" value="VDP66407.1"/>
    <property type="molecule type" value="Genomic_DNA"/>
</dbReference>
<dbReference type="AlphaFoldDB" id="A0A183A629"/>